<dbReference type="Pfam" id="PF03358">
    <property type="entry name" value="FMN_red"/>
    <property type="match status" value="1"/>
</dbReference>
<protein>
    <submittedName>
        <fullName evidence="2">NADPH-dependent oxidoreductase</fullName>
    </submittedName>
</protein>
<reference evidence="2" key="1">
    <citation type="journal article" date="2019" name="PLoS Negl. Trop. Dis.">
        <title>Revisiting the worldwide diversity of Leptospira species in the environment.</title>
        <authorList>
            <person name="Vincent A.T."/>
            <person name="Schiettekatte O."/>
            <person name="Bourhy P."/>
            <person name="Veyrier F.J."/>
            <person name="Picardeau M."/>
        </authorList>
    </citation>
    <scope>NUCLEOTIDE SEQUENCE [LARGE SCALE GENOMIC DNA]</scope>
    <source>
        <strain evidence="2">201300427</strain>
    </source>
</reference>
<name>A0A4R9LZB9_9LEPT</name>
<gene>
    <name evidence="2" type="ORF">EHS15_07960</name>
</gene>
<dbReference type="InterPro" id="IPR029039">
    <property type="entry name" value="Flavoprotein-like_sf"/>
</dbReference>
<dbReference type="Gene3D" id="3.40.50.360">
    <property type="match status" value="1"/>
</dbReference>
<dbReference type="PANTHER" id="PTHR30543:SF31">
    <property type="entry name" value="NADPH-DEPENDENT AZOREDUCTASE AZR"/>
    <property type="match status" value="1"/>
</dbReference>
<dbReference type="Proteomes" id="UP000298058">
    <property type="component" value="Unassembled WGS sequence"/>
</dbReference>
<dbReference type="EMBL" id="RQHW01000028">
    <property type="protein sequence ID" value="TGN19703.1"/>
    <property type="molecule type" value="Genomic_DNA"/>
</dbReference>
<dbReference type="GO" id="GO:0016491">
    <property type="term" value="F:oxidoreductase activity"/>
    <property type="evidence" value="ECO:0007669"/>
    <property type="project" value="InterPro"/>
</dbReference>
<dbReference type="GO" id="GO:0010181">
    <property type="term" value="F:FMN binding"/>
    <property type="evidence" value="ECO:0007669"/>
    <property type="project" value="TreeGrafter"/>
</dbReference>
<accession>A0A4R9LZB9</accession>
<dbReference type="SUPFAM" id="SSF52218">
    <property type="entry name" value="Flavoproteins"/>
    <property type="match status" value="1"/>
</dbReference>
<evidence type="ECO:0000259" key="1">
    <source>
        <dbReference type="Pfam" id="PF03358"/>
    </source>
</evidence>
<dbReference type="AlphaFoldDB" id="A0A4R9LZB9"/>
<proteinExistence type="predicted"/>
<dbReference type="GO" id="GO:0005829">
    <property type="term" value="C:cytosol"/>
    <property type="evidence" value="ECO:0007669"/>
    <property type="project" value="TreeGrafter"/>
</dbReference>
<comment type="caution">
    <text evidence="2">The sequence shown here is derived from an EMBL/GenBank/DDBJ whole genome shotgun (WGS) entry which is preliminary data.</text>
</comment>
<sequence length="201" mass="22595">MKLSLISGSHRKNSQSTKVAKYSQKLIETLGVTDSKLFDLGENPLPVWEPGMWEKDSDIKKLWTQYSEGLADSDGYILFCPEYAGMASPALKNMFLYFSGQDLAHKPGLIITVSSGMGGSYPNVELRSSSYKNTRIVYVPDHVVVRHVESVLNSDTPETKEDEYIRKRIKYSISVFLEYVKALKLVRDSGVIDLKAFPFGL</sequence>
<keyword evidence="3" id="KW-1185">Reference proteome</keyword>
<dbReference type="InterPro" id="IPR050712">
    <property type="entry name" value="NAD(P)H-dep_reductase"/>
</dbReference>
<evidence type="ECO:0000313" key="2">
    <source>
        <dbReference type="EMBL" id="TGN19703.1"/>
    </source>
</evidence>
<dbReference type="InterPro" id="IPR005025">
    <property type="entry name" value="FMN_Rdtase-like_dom"/>
</dbReference>
<organism evidence="2 3">
    <name type="scientific">Leptospira idonii</name>
    <dbReference type="NCBI Taxonomy" id="1193500"/>
    <lineage>
        <taxon>Bacteria</taxon>
        <taxon>Pseudomonadati</taxon>
        <taxon>Spirochaetota</taxon>
        <taxon>Spirochaetia</taxon>
        <taxon>Leptospirales</taxon>
        <taxon>Leptospiraceae</taxon>
        <taxon>Leptospira</taxon>
    </lineage>
</organism>
<dbReference type="PANTHER" id="PTHR30543">
    <property type="entry name" value="CHROMATE REDUCTASE"/>
    <property type="match status" value="1"/>
</dbReference>
<dbReference type="RefSeq" id="WP_135760019.1">
    <property type="nucleotide sequence ID" value="NZ_RQHW01000028.1"/>
</dbReference>
<evidence type="ECO:0000313" key="3">
    <source>
        <dbReference type="Proteomes" id="UP000298058"/>
    </source>
</evidence>
<feature type="domain" description="NADPH-dependent FMN reductase-like" evidence="1">
    <location>
        <begin position="1"/>
        <end position="146"/>
    </location>
</feature>
<dbReference type="OrthoDB" id="9812295at2"/>